<evidence type="ECO:0000313" key="4">
    <source>
        <dbReference type="Proteomes" id="UP000177027"/>
    </source>
</evidence>
<evidence type="ECO:0000313" key="3">
    <source>
        <dbReference type="EMBL" id="OGK28755.1"/>
    </source>
</evidence>
<proteinExistence type="predicted"/>
<gene>
    <name evidence="3" type="ORF">A3D06_00655</name>
</gene>
<evidence type="ECO:0000256" key="1">
    <source>
        <dbReference type="ARBA" id="ARBA00022679"/>
    </source>
</evidence>
<dbReference type="Pfam" id="PF00534">
    <property type="entry name" value="Glycos_transf_1"/>
    <property type="match status" value="1"/>
</dbReference>
<dbReference type="AlphaFoldDB" id="A0A1F7HCH5"/>
<feature type="domain" description="Glycosyl transferase family 1" evidence="2">
    <location>
        <begin position="159"/>
        <end position="316"/>
    </location>
</feature>
<evidence type="ECO:0000259" key="2">
    <source>
        <dbReference type="Pfam" id="PF00534"/>
    </source>
</evidence>
<organism evidence="3 4">
    <name type="scientific">Candidatus Roizmanbacteria bacterium RIFCSPHIGHO2_02_FULL_40_9</name>
    <dbReference type="NCBI Taxonomy" id="1802042"/>
    <lineage>
        <taxon>Bacteria</taxon>
        <taxon>Candidatus Roizmaniibacteriota</taxon>
    </lineage>
</organism>
<dbReference type="CDD" id="cd03809">
    <property type="entry name" value="GT4_MtfB-like"/>
    <property type="match status" value="1"/>
</dbReference>
<reference evidence="3 4" key="1">
    <citation type="journal article" date="2016" name="Nat. Commun.">
        <title>Thousands of microbial genomes shed light on interconnected biogeochemical processes in an aquifer system.</title>
        <authorList>
            <person name="Anantharaman K."/>
            <person name="Brown C.T."/>
            <person name="Hug L.A."/>
            <person name="Sharon I."/>
            <person name="Castelle C.J."/>
            <person name="Probst A.J."/>
            <person name="Thomas B.C."/>
            <person name="Singh A."/>
            <person name="Wilkins M.J."/>
            <person name="Karaoz U."/>
            <person name="Brodie E.L."/>
            <person name="Williams K.H."/>
            <person name="Hubbard S.S."/>
            <person name="Banfield J.F."/>
        </authorList>
    </citation>
    <scope>NUCLEOTIDE SEQUENCE [LARGE SCALE GENOMIC DNA]</scope>
</reference>
<dbReference type="InterPro" id="IPR001296">
    <property type="entry name" value="Glyco_trans_1"/>
</dbReference>
<dbReference type="Proteomes" id="UP000177027">
    <property type="component" value="Unassembled WGS sequence"/>
</dbReference>
<dbReference type="Gene3D" id="3.40.50.2000">
    <property type="entry name" value="Glycogen Phosphorylase B"/>
    <property type="match status" value="2"/>
</dbReference>
<protein>
    <recommendedName>
        <fullName evidence="2">Glycosyl transferase family 1 domain-containing protein</fullName>
    </recommendedName>
</protein>
<dbReference type="SUPFAM" id="SSF53756">
    <property type="entry name" value="UDP-Glycosyltransferase/glycogen phosphorylase"/>
    <property type="match status" value="1"/>
</dbReference>
<name>A0A1F7HCH5_9BACT</name>
<accession>A0A1F7HCH5</accession>
<keyword evidence="1" id="KW-0808">Transferase</keyword>
<sequence length="338" mass="38704">MAMIKILDPTSSDELSTFRGGGRFIQLLKENLSEESRFVSSLSEVSQEDELLVPFWSPFQKPLLNKKIAKQQILTIFDVIPQRYPQHFPVGIRGTLRLWENKKALKYFDKIITISEASKKDINKFLKVSADKIHVHYLATPKQFQQKLLKLDKPKFSIPEVPFVLYVGDVNWNKNLVNLAKAIKLANIPCMFVGKTFAENSSSDHPWLSEFNQFKKLAHNDHHFIFPGYISNDELVKYYQNALCNILVSRNEGFGLSYLEASTQKCPSVLSDIPVFKEIAEDSALYTNPEDPQDIAEKIVKFKEDGKLTASYAQKAFIQSKKYSSSIFKKRLLEIIGI</sequence>
<dbReference type="PANTHER" id="PTHR46401">
    <property type="entry name" value="GLYCOSYLTRANSFERASE WBBK-RELATED"/>
    <property type="match status" value="1"/>
</dbReference>
<comment type="caution">
    <text evidence="3">The sequence shown here is derived from an EMBL/GenBank/DDBJ whole genome shotgun (WGS) entry which is preliminary data.</text>
</comment>
<dbReference type="EMBL" id="MFZS01000029">
    <property type="protein sequence ID" value="OGK28755.1"/>
    <property type="molecule type" value="Genomic_DNA"/>
</dbReference>
<dbReference type="GO" id="GO:0016757">
    <property type="term" value="F:glycosyltransferase activity"/>
    <property type="evidence" value="ECO:0007669"/>
    <property type="project" value="InterPro"/>
</dbReference>
<dbReference type="PANTHER" id="PTHR46401:SF2">
    <property type="entry name" value="GLYCOSYLTRANSFERASE WBBK-RELATED"/>
    <property type="match status" value="1"/>
</dbReference>